<organism evidence="2 3">
    <name type="scientific">Amycolatopsis balhimycina DSM 5908</name>
    <dbReference type="NCBI Taxonomy" id="1081091"/>
    <lineage>
        <taxon>Bacteria</taxon>
        <taxon>Bacillati</taxon>
        <taxon>Actinomycetota</taxon>
        <taxon>Actinomycetes</taxon>
        <taxon>Pseudonocardiales</taxon>
        <taxon>Pseudonocardiaceae</taxon>
        <taxon>Amycolatopsis</taxon>
    </lineage>
</organism>
<name>A0A428X4I8_AMYBA</name>
<dbReference type="GO" id="GO:0003677">
    <property type="term" value="F:DNA binding"/>
    <property type="evidence" value="ECO:0007669"/>
    <property type="project" value="UniProtKB-KW"/>
</dbReference>
<evidence type="ECO:0000313" key="3">
    <source>
        <dbReference type="Proteomes" id="UP000286716"/>
    </source>
</evidence>
<dbReference type="EMBL" id="QHHU01000002">
    <property type="protein sequence ID" value="RSM50246.1"/>
    <property type="molecule type" value="Genomic_DNA"/>
</dbReference>
<dbReference type="Pfam" id="PF12728">
    <property type="entry name" value="HTH_17"/>
    <property type="match status" value="1"/>
</dbReference>
<dbReference type="RefSeq" id="WP_020643271.1">
    <property type="nucleotide sequence ID" value="NZ_QHHU01000002.1"/>
</dbReference>
<protein>
    <submittedName>
        <fullName evidence="2">DNA-binding protein</fullName>
    </submittedName>
</protein>
<dbReference type="Proteomes" id="UP000286716">
    <property type="component" value="Unassembled WGS sequence"/>
</dbReference>
<dbReference type="SUPFAM" id="SSF46955">
    <property type="entry name" value="Putative DNA-binding domain"/>
    <property type="match status" value="1"/>
</dbReference>
<evidence type="ECO:0000259" key="1">
    <source>
        <dbReference type="Pfam" id="PF12728"/>
    </source>
</evidence>
<proteinExistence type="predicted"/>
<gene>
    <name evidence="2" type="ORF">DMA12_03095</name>
</gene>
<accession>A0A428X4I8</accession>
<dbReference type="InterPro" id="IPR041657">
    <property type="entry name" value="HTH_17"/>
</dbReference>
<keyword evidence="2" id="KW-0238">DNA-binding</keyword>
<keyword evidence="3" id="KW-1185">Reference proteome</keyword>
<reference evidence="2 3" key="1">
    <citation type="submission" date="2018-05" db="EMBL/GenBank/DDBJ databases">
        <title>Evolution of GPA BGCs.</title>
        <authorList>
            <person name="Waglechner N."/>
            <person name="Wright G.D."/>
        </authorList>
    </citation>
    <scope>NUCLEOTIDE SEQUENCE [LARGE SCALE GENOMIC DNA]</scope>
    <source>
        <strain evidence="2 3">DSM 5908</strain>
    </source>
</reference>
<evidence type="ECO:0000313" key="2">
    <source>
        <dbReference type="EMBL" id="RSM50246.1"/>
    </source>
</evidence>
<dbReference type="InterPro" id="IPR009061">
    <property type="entry name" value="DNA-bd_dom_put_sf"/>
</dbReference>
<feature type="domain" description="Helix-turn-helix" evidence="1">
    <location>
        <begin position="18"/>
        <end position="66"/>
    </location>
</feature>
<sequence length="74" mass="8345">MNTSKNNEASNVSDLGALLTTPELCEFLGISRDTLYEWREINTAPPAIKLPNGHLRFPIADLHVWLVERQERAA</sequence>
<comment type="caution">
    <text evidence="2">The sequence shown here is derived from an EMBL/GenBank/DDBJ whole genome shotgun (WGS) entry which is preliminary data.</text>
</comment>
<dbReference type="OrthoDB" id="194758at2"/>
<dbReference type="AlphaFoldDB" id="A0A428X4I8"/>